<gene>
    <name evidence="1" type="ORF">GCM10008956_26980</name>
</gene>
<dbReference type="SUPFAM" id="SSF109604">
    <property type="entry name" value="HD-domain/PDEase-like"/>
    <property type="match status" value="1"/>
</dbReference>
<keyword evidence="2" id="KW-1185">Reference proteome</keyword>
<dbReference type="Proteomes" id="UP000600547">
    <property type="component" value="Unassembled WGS sequence"/>
</dbReference>
<dbReference type="EMBL" id="BMQG01000009">
    <property type="protein sequence ID" value="GGM49482.1"/>
    <property type="molecule type" value="Genomic_DNA"/>
</dbReference>
<dbReference type="PIRSF" id="PIRSF035170">
    <property type="entry name" value="HD_phosphohydro"/>
    <property type="match status" value="1"/>
</dbReference>
<name>A0A8H9GSC6_9DEIO</name>
<reference evidence="2" key="1">
    <citation type="journal article" date="2019" name="Int. J. Syst. Evol. Microbiol.">
        <title>The Global Catalogue of Microorganisms (GCM) 10K type strain sequencing project: providing services to taxonomists for standard genome sequencing and annotation.</title>
        <authorList>
            <consortium name="The Broad Institute Genomics Platform"/>
            <consortium name="The Broad Institute Genome Sequencing Center for Infectious Disease"/>
            <person name="Wu L."/>
            <person name="Ma J."/>
        </authorList>
    </citation>
    <scope>NUCLEOTIDE SEQUENCE [LARGE SCALE GENOMIC DNA]</scope>
    <source>
        <strain evidence="2">JCM 31047</strain>
    </source>
</reference>
<dbReference type="Gene3D" id="1.10.3210.10">
    <property type="entry name" value="Hypothetical protein af1432"/>
    <property type="match status" value="1"/>
</dbReference>
<evidence type="ECO:0000313" key="2">
    <source>
        <dbReference type="Proteomes" id="UP000600547"/>
    </source>
</evidence>
<dbReference type="AlphaFoldDB" id="A0A8H9GSC6"/>
<evidence type="ECO:0008006" key="3">
    <source>
        <dbReference type="Google" id="ProtNLM"/>
    </source>
</evidence>
<evidence type="ECO:0000313" key="1">
    <source>
        <dbReference type="EMBL" id="GGM49482.1"/>
    </source>
</evidence>
<proteinExistence type="predicted"/>
<dbReference type="PANTHER" id="PTHR21174">
    <property type="match status" value="1"/>
</dbReference>
<sequence>MVPGDRESDEAVTGIDTSALLTAAEAFAGPFYAESGRAYHTGAHVRALLDALAGRGVLTPALALAAWGHDLIYDPRAADNEARSAAVFGAWLAAQGAPADLQAEVRALILATRHTAPPTTRAEALFVDADLSVLGADAATFEAYDRAIRVEYAHVPEAAYRAGRAAVLRGFLNRERLYLTPEFAGLEPQARVNLARALARLR</sequence>
<comment type="caution">
    <text evidence="1">The sequence shown here is derived from an EMBL/GenBank/DDBJ whole genome shotgun (WGS) entry which is preliminary data.</text>
</comment>
<dbReference type="InterPro" id="IPR009218">
    <property type="entry name" value="HD_phosphohydro"/>
</dbReference>
<protein>
    <recommendedName>
        <fullName evidence="3">Phosphohydrolase</fullName>
    </recommendedName>
</protein>
<accession>A0A8H9GSC6</accession>
<organism evidence="1 2">
    <name type="scientific">Deinococcus arenae</name>
    <dbReference type="NCBI Taxonomy" id="1452751"/>
    <lineage>
        <taxon>Bacteria</taxon>
        <taxon>Thermotogati</taxon>
        <taxon>Deinococcota</taxon>
        <taxon>Deinococci</taxon>
        <taxon>Deinococcales</taxon>
        <taxon>Deinococcaceae</taxon>
        <taxon>Deinococcus</taxon>
    </lineage>
</organism>
<dbReference type="PANTHER" id="PTHR21174:SF0">
    <property type="entry name" value="HD PHOSPHOHYDROLASE FAMILY PROTEIN-RELATED"/>
    <property type="match status" value="1"/>
</dbReference>